<dbReference type="Proteomes" id="UP001152320">
    <property type="component" value="Chromosome 19"/>
</dbReference>
<comment type="caution">
    <text evidence="3">The sequence shown here is derived from an EMBL/GenBank/DDBJ whole genome shotgun (WGS) entry which is preliminary data.</text>
</comment>
<dbReference type="EMBL" id="JAIZAY010000019">
    <property type="protein sequence ID" value="KAJ8024026.1"/>
    <property type="molecule type" value="Genomic_DNA"/>
</dbReference>
<keyword evidence="2" id="KW-0732">Signal</keyword>
<dbReference type="PANTHER" id="PTHR13147:SF5">
    <property type="entry name" value="FOUR-JOINTED BOX PROTEIN 1"/>
    <property type="match status" value="1"/>
</dbReference>
<feature type="region of interest" description="Disordered" evidence="1">
    <location>
        <begin position="99"/>
        <end position="143"/>
    </location>
</feature>
<feature type="compositionally biased region" description="Basic and acidic residues" evidence="1">
    <location>
        <begin position="38"/>
        <end position="53"/>
    </location>
</feature>
<feature type="chain" id="PRO_5040417354" evidence="2">
    <location>
        <begin position="25"/>
        <end position="228"/>
    </location>
</feature>
<dbReference type="InterPro" id="IPR024868">
    <property type="entry name" value="FJX1/FJ"/>
</dbReference>
<organism evidence="3 4">
    <name type="scientific">Holothuria leucospilota</name>
    <name type="common">Black long sea cucumber</name>
    <name type="synonym">Mertensiothuria leucospilota</name>
    <dbReference type="NCBI Taxonomy" id="206669"/>
    <lineage>
        <taxon>Eukaryota</taxon>
        <taxon>Metazoa</taxon>
        <taxon>Echinodermata</taxon>
        <taxon>Eleutherozoa</taxon>
        <taxon>Echinozoa</taxon>
        <taxon>Holothuroidea</taxon>
        <taxon>Aspidochirotacea</taxon>
        <taxon>Aspidochirotida</taxon>
        <taxon>Holothuriidae</taxon>
        <taxon>Holothuria</taxon>
    </lineage>
</organism>
<dbReference type="GO" id="GO:0005615">
    <property type="term" value="C:extracellular space"/>
    <property type="evidence" value="ECO:0007669"/>
    <property type="project" value="TreeGrafter"/>
</dbReference>
<evidence type="ECO:0000256" key="2">
    <source>
        <dbReference type="SAM" id="SignalP"/>
    </source>
</evidence>
<gene>
    <name evidence="3" type="ORF">HOLleu_36633</name>
</gene>
<name>A0A9Q0YM87_HOLLE</name>
<keyword evidence="4" id="KW-1185">Reference proteome</keyword>
<evidence type="ECO:0000256" key="1">
    <source>
        <dbReference type="SAM" id="MobiDB-lite"/>
    </source>
</evidence>
<dbReference type="OrthoDB" id="10055077at2759"/>
<feature type="region of interest" description="Disordered" evidence="1">
    <location>
        <begin position="35"/>
        <end position="84"/>
    </location>
</feature>
<reference evidence="3" key="1">
    <citation type="submission" date="2021-10" db="EMBL/GenBank/DDBJ databases">
        <title>Tropical sea cucumber genome reveals ecological adaptation and Cuvierian tubules defense mechanism.</title>
        <authorList>
            <person name="Chen T."/>
        </authorList>
    </citation>
    <scope>NUCLEOTIDE SEQUENCE</scope>
    <source>
        <strain evidence="3">Nanhai2018</strain>
        <tissue evidence="3">Muscle</tissue>
    </source>
</reference>
<accession>A0A9Q0YM87</accession>
<dbReference type="GO" id="GO:0007267">
    <property type="term" value="P:cell-cell signaling"/>
    <property type="evidence" value="ECO:0007669"/>
    <property type="project" value="TreeGrafter"/>
</dbReference>
<proteinExistence type="predicted"/>
<protein>
    <submittedName>
        <fullName evidence="3">Four-jointed box protein 1</fullName>
    </submittedName>
</protein>
<evidence type="ECO:0000313" key="4">
    <source>
        <dbReference type="Proteomes" id="UP001152320"/>
    </source>
</evidence>
<dbReference type="PANTHER" id="PTHR13147">
    <property type="entry name" value="FOUR-JOINTED BOX PROTEIN 1"/>
    <property type="match status" value="1"/>
</dbReference>
<feature type="compositionally biased region" description="Polar residues" evidence="1">
    <location>
        <begin position="109"/>
        <end position="130"/>
    </location>
</feature>
<dbReference type="AlphaFoldDB" id="A0A9Q0YM87"/>
<sequence length="228" mass="25260">MRFSKNHCKIQFIICACLLTVVICDRVIQSSEGTTKFHTKDSLASKSAQHIESKLGSGSSPSKLRHHLNQATNQRQPSDVENKKSAPFHHADMECSGMKCPKTHEAAPSESQYPGQLPQNNTRAQVQTSDLGPPLPTETTDTESPLVENGIYWSREVEEILPKGLTDEQYNAWTKKVGHLTVIYMEKGTLTKCGRDGNAYVILSDGTQMCVRHSKHGNTGLLGHTFQQ</sequence>
<feature type="signal peptide" evidence="2">
    <location>
        <begin position="1"/>
        <end position="24"/>
    </location>
</feature>
<evidence type="ECO:0000313" key="3">
    <source>
        <dbReference type="EMBL" id="KAJ8024026.1"/>
    </source>
</evidence>